<protein>
    <submittedName>
        <fullName evidence="2">Uncharacterized protein</fullName>
    </submittedName>
</protein>
<gene>
    <name evidence="2" type="ORF">M3N55_02995</name>
</gene>
<keyword evidence="1" id="KW-1133">Transmembrane helix</keyword>
<comment type="caution">
    <text evidence="2">The sequence shown here is derived from an EMBL/GenBank/DDBJ whole genome shotgun (WGS) entry which is preliminary data.</text>
</comment>
<name>A0ABT0LYK8_9RHOB</name>
<dbReference type="EMBL" id="JALZWP010000002">
    <property type="protein sequence ID" value="MCL1627686.1"/>
    <property type="molecule type" value="Genomic_DNA"/>
</dbReference>
<evidence type="ECO:0000313" key="3">
    <source>
        <dbReference type="Proteomes" id="UP001202550"/>
    </source>
</evidence>
<keyword evidence="1" id="KW-0812">Transmembrane</keyword>
<reference evidence="2 3" key="1">
    <citation type="submission" date="2022-05" db="EMBL/GenBank/DDBJ databases">
        <title>Seasonal and diel survey of microbial diversity of the Tyrrhenian coast.</title>
        <authorList>
            <person name="Gattoni G."/>
            <person name="Corral P."/>
        </authorList>
    </citation>
    <scope>NUCLEOTIDE SEQUENCE [LARGE SCALE GENOMIC DNA]</scope>
    <source>
        <strain evidence="2 3">V10</strain>
    </source>
</reference>
<evidence type="ECO:0000313" key="2">
    <source>
        <dbReference type="EMBL" id="MCL1627686.1"/>
    </source>
</evidence>
<dbReference type="Proteomes" id="UP001202550">
    <property type="component" value="Unassembled WGS sequence"/>
</dbReference>
<proteinExistence type="predicted"/>
<dbReference type="RefSeq" id="WP_249056238.1">
    <property type="nucleotide sequence ID" value="NZ_JALZWP010000002.1"/>
</dbReference>
<organism evidence="2 3">
    <name type="scientific">Roseinatronobacter domitianus</name>
    <dbReference type="NCBI Taxonomy" id="2940293"/>
    <lineage>
        <taxon>Bacteria</taxon>
        <taxon>Pseudomonadati</taxon>
        <taxon>Pseudomonadota</taxon>
        <taxon>Alphaproteobacteria</taxon>
        <taxon>Rhodobacterales</taxon>
        <taxon>Paracoccaceae</taxon>
        <taxon>Roseinatronobacter</taxon>
    </lineage>
</organism>
<feature type="transmembrane region" description="Helical" evidence="1">
    <location>
        <begin position="31"/>
        <end position="51"/>
    </location>
</feature>
<accession>A0ABT0LYK8</accession>
<evidence type="ECO:0000256" key="1">
    <source>
        <dbReference type="SAM" id="Phobius"/>
    </source>
</evidence>
<keyword evidence="1" id="KW-0472">Membrane</keyword>
<sequence>MGTGIIFLLGVYLVPLALVSAISAWTDGRRPYVALGLGLAGFGLAVIASILRPDGNYGLRDIPELSVTVLVRLWQAF</sequence>
<keyword evidence="3" id="KW-1185">Reference proteome</keyword>